<dbReference type="Gene3D" id="3.30.450.350">
    <property type="entry name" value="CHASE domain"/>
    <property type="match status" value="1"/>
</dbReference>
<evidence type="ECO:0000256" key="1">
    <source>
        <dbReference type="ARBA" id="ARBA00004370"/>
    </source>
</evidence>
<evidence type="ECO:0000259" key="7">
    <source>
        <dbReference type="PROSITE" id="PS50113"/>
    </source>
</evidence>
<dbReference type="PROSITE" id="PS50887">
    <property type="entry name" value="GGDEF"/>
    <property type="match status" value="1"/>
</dbReference>
<evidence type="ECO:0000313" key="12">
    <source>
        <dbReference type="Proteomes" id="UP001501337"/>
    </source>
</evidence>
<feature type="domain" description="PAC" evidence="7">
    <location>
        <begin position="602"/>
        <end position="654"/>
    </location>
</feature>
<dbReference type="InterPro" id="IPR006189">
    <property type="entry name" value="CHASE_dom"/>
</dbReference>
<evidence type="ECO:0000259" key="8">
    <source>
        <dbReference type="PROSITE" id="PS50839"/>
    </source>
</evidence>
<evidence type="ECO:0000259" key="9">
    <source>
        <dbReference type="PROSITE" id="PS50883"/>
    </source>
</evidence>
<dbReference type="PROSITE" id="PS50839">
    <property type="entry name" value="CHASE"/>
    <property type="match status" value="1"/>
</dbReference>
<keyword evidence="2 5" id="KW-0812">Transmembrane</keyword>
<feature type="domain" description="CHASE" evidence="8">
    <location>
        <begin position="91"/>
        <end position="287"/>
    </location>
</feature>
<dbReference type="SUPFAM" id="SSF141868">
    <property type="entry name" value="EAL domain-like"/>
    <property type="match status" value="1"/>
</dbReference>
<dbReference type="PROSITE" id="PS50112">
    <property type="entry name" value="PAS"/>
    <property type="match status" value="1"/>
</dbReference>
<dbReference type="InterPro" id="IPR043128">
    <property type="entry name" value="Rev_trsase/Diguanyl_cyclase"/>
</dbReference>
<dbReference type="Proteomes" id="UP001501337">
    <property type="component" value="Unassembled WGS sequence"/>
</dbReference>
<evidence type="ECO:0000256" key="5">
    <source>
        <dbReference type="SAM" id="Phobius"/>
    </source>
</evidence>
<dbReference type="InterPro" id="IPR042240">
    <property type="entry name" value="CHASE_sf"/>
</dbReference>
<feature type="domain" description="GGDEF" evidence="10">
    <location>
        <begin position="686"/>
        <end position="819"/>
    </location>
</feature>
<dbReference type="InterPro" id="IPR035965">
    <property type="entry name" value="PAS-like_dom_sf"/>
</dbReference>
<protein>
    <recommendedName>
        <fullName evidence="13">PAS domain S-box-containing protein/diguanylate cyclase (GGDEF)-like protein</fullName>
    </recommendedName>
</protein>
<dbReference type="SUPFAM" id="SSF55073">
    <property type="entry name" value="Nucleotide cyclase"/>
    <property type="match status" value="1"/>
</dbReference>
<reference evidence="12" key="1">
    <citation type="journal article" date="2019" name="Int. J. Syst. Evol. Microbiol.">
        <title>The Global Catalogue of Microorganisms (GCM) 10K type strain sequencing project: providing services to taxonomists for standard genome sequencing and annotation.</title>
        <authorList>
            <consortium name="The Broad Institute Genomics Platform"/>
            <consortium name="The Broad Institute Genome Sequencing Center for Infectious Disease"/>
            <person name="Wu L."/>
            <person name="Ma J."/>
        </authorList>
    </citation>
    <scope>NUCLEOTIDE SEQUENCE [LARGE SCALE GENOMIC DNA]</scope>
    <source>
        <strain evidence="12">JCM 17555</strain>
    </source>
</reference>
<dbReference type="InterPro" id="IPR013656">
    <property type="entry name" value="PAS_4"/>
</dbReference>
<dbReference type="InterPro" id="IPR029787">
    <property type="entry name" value="Nucleotide_cyclase"/>
</dbReference>
<dbReference type="PANTHER" id="PTHR44757:SF4">
    <property type="entry name" value="DIGUANYLATE CYCLASE DGCE-RELATED"/>
    <property type="match status" value="1"/>
</dbReference>
<evidence type="ECO:0000313" key="11">
    <source>
        <dbReference type="EMBL" id="GAA3958737.1"/>
    </source>
</evidence>
<dbReference type="NCBIfam" id="TIGR00254">
    <property type="entry name" value="GGDEF"/>
    <property type="match status" value="1"/>
</dbReference>
<feature type="domain" description="PAS" evidence="6">
    <location>
        <begin position="397"/>
        <end position="467"/>
    </location>
</feature>
<evidence type="ECO:0008006" key="13">
    <source>
        <dbReference type="Google" id="ProtNLM"/>
    </source>
</evidence>
<dbReference type="PANTHER" id="PTHR44757">
    <property type="entry name" value="DIGUANYLATE CYCLASE DGCP"/>
    <property type="match status" value="1"/>
</dbReference>
<evidence type="ECO:0000256" key="3">
    <source>
        <dbReference type="ARBA" id="ARBA00022989"/>
    </source>
</evidence>
<dbReference type="InterPro" id="IPR000700">
    <property type="entry name" value="PAS-assoc_C"/>
</dbReference>
<sequence>MSTLPDPSGHRRRPATHLRQSGKIATSAIVVIAFLLCATLTGLLYFQEKGDAEQYAELQFQRRVELRTVLIEKGMMSYEKLLLGGVGLFAADAYISVDDWRRYVETARLEKNYPGAQGLGYAPYIPTDERGRFERNQRNAGDDDFVIWPETDQPFSAPIMLLEPSNLRNTRAIGYDMYAETTRRRAMNRARELGRPIMSDTVTLVQETMVDTQLGFLVYAPVYSDTEGRAFDGAGFTKPMRKNQLRGFVFSPFRMNDLIWGIMGEDNFRLLRLQIFDGQSDQGKLIFDSLDSTPGDDIAQDAAQTGLPEAVTEEPSYVHASRFRFARNNWTLKFSSLPSFESSVVITRPRFILVGGLFISALVAIILAYWFALRQRATTLAIVNASLQSALIRQAQAEKELNRFFNLAPDVLCILDSSGLFLRINAATRLIFGCDPVALLNKPFSNVLHSTEHESLSTLLDKLRDKQDTPLTEEFRTHGPNGSELILEWAFIAVPEHNQIYVAGRDVTARQAALVAKRQLIAAMESTSDIIFFCDETGYISYLNYRGRALITPATIDAFTADVFASDALPDMDFNIYDFTPPWAVSVLNSEAFPYATAHGGWRGDISILIQGGREVPVALVLEAHYSPDGSVEFFAGNMRDISRRKAIQADLERKAYHDELTGLINRQGFNERLERTIADAQEHNVQSALLFIDLDHFKIVNDSCGHAAGDEVLIQLSRLFSQQIRDRDTLARLGGDEFTVILEHCQVKDALQVAQGIVQAASDFRYFSQGQSFRFGTSVGLVPIDRKNGNAKQIMTAADEAAYKAKSNGRSQVVVYEGGDREGEQLQVNTNWKQRLQLALRHDRFTLLYQPIVAVDAASSGIRLREVLIRLNDESELISPAAFLPAAERFGLISAIDYWVIETVVSKLQQQDPEQRNGEIYAINLSAQSLGEANFADRVIALVAERGVDSSALCFELAENTVLQNPDTSRQFIQRMKSFGLQITLQHFGMSISEFANLQQLGVDFLKIDSWFIEKMLRSPLDEQSVRFVNDVGHTMGLKTIAGAVSDKAIETRLRELGVDFLQGYQMGEPGPDEI</sequence>
<dbReference type="Pfam" id="PF00563">
    <property type="entry name" value="EAL"/>
    <property type="match status" value="1"/>
</dbReference>
<dbReference type="CDD" id="cd00130">
    <property type="entry name" value="PAS"/>
    <property type="match status" value="1"/>
</dbReference>
<dbReference type="SMART" id="SM00052">
    <property type="entry name" value="EAL"/>
    <property type="match status" value="1"/>
</dbReference>
<feature type="domain" description="EAL" evidence="9">
    <location>
        <begin position="830"/>
        <end position="1076"/>
    </location>
</feature>
<dbReference type="InterPro" id="IPR035919">
    <property type="entry name" value="EAL_sf"/>
</dbReference>
<dbReference type="InterPro" id="IPR000160">
    <property type="entry name" value="GGDEF_dom"/>
</dbReference>
<evidence type="ECO:0000259" key="6">
    <source>
        <dbReference type="PROSITE" id="PS50112"/>
    </source>
</evidence>
<dbReference type="SMART" id="SM00267">
    <property type="entry name" value="GGDEF"/>
    <property type="match status" value="1"/>
</dbReference>
<keyword evidence="4 5" id="KW-0472">Membrane</keyword>
<proteinExistence type="predicted"/>
<dbReference type="PROSITE" id="PS50113">
    <property type="entry name" value="PAC"/>
    <property type="match status" value="1"/>
</dbReference>
<evidence type="ECO:0000259" key="10">
    <source>
        <dbReference type="PROSITE" id="PS50887"/>
    </source>
</evidence>
<keyword evidence="12" id="KW-1185">Reference proteome</keyword>
<dbReference type="InterPro" id="IPR001633">
    <property type="entry name" value="EAL_dom"/>
</dbReference>
<dbReference type="CDD" id="cd01949">
    <property type="entry name" value="GGDEF"/>
    <property type="match status" value="1"/>
</dbReference>
<dbReference type="Pfam" id="PF08448">
    <property type="entry name" value="PAS_4"/>
    <property type="match status" value="1"/>
</dbReference>
<evidence type="ECO:0000256" key="2">
    <source>
        <dbReference type="ARBA" id="ARBA00022692"/>
    </source>
</evidence>
<dbReference type="CDD" id="cd01948">
    <property type="entry name" value="EAL"/>
    <property type="match status" value="1"/>
</dbReference>
<dbReference type="Pfam" id="PF03924">
    <property type="entry name" value="CHASE"/>
    <property type="match status" value="1"/>
</dbReference>
<dbReference type="SUPFAM" id="SSF55785">
    <property type="entry name" value="PYP-like sensor domain (PAS domain)"/>
    <property type="match status" value="2"/>
</dbReference>
<keyword evidence="3 5" id="KW-1133">Transmembrane helix</keyword>
<dbReference type="PROSITE" id="PS50883">
    <property type="entry name" value="EAL"/>
    <property type="match status" value="1"/>
</dbReference>
<dbReference type="InterPro" id="IPR000014">
    <property type="entry name" value="PAS"/>
</dbReference>
<gene>
    <name evidence="11" type="ORF">GCM10022278_16390</name>
</gene>
<dbReference type="NCBIfam" id="TIGR00229">
    <property type="entry name" value="sensory_box"/>
    <property type="match status" value="1"/>
</dbReference>
<dbReference type="SMART" id="SM00091">
    <property type="entry name" value="PAS"/>
    <property type="match status" value="2"/>
</dbReference>
<evidence type="ECO:0000256" key="4">
    <source>
        <dbReference type="ARBA" id="ARBA00023136"/>
    </source>
</evidence>
<dbReference type="Gene3D" id="3.30.70.270">
    <property type="match status" value="1"/>
</dbReference>
<comment type="subcellular location">
    <subcellularLocation>
        <location evidence="1">Membrane</location>
    </subcellularLocation>
</comment>
<dbReference type="Gene3D" id="3.30.450.20">
    <property type="entry name" value="PAS domain"/>
    <property type="match status" value="2"/>
</dbReference>
<dbReference type="SMART" id="SM01079">
    <property type="entry name" value="CHASE"/>
    <property type="match status" value="1"/>
</dbReference>
<dbReference type="Gene3D" id="3.20.20.450">
    <property type="entry name" value="EAL domain"/>
    <property type="match status" value="1"/>
</dbReference>
<organism evidence="11 12">
    <name type="scientific">Allohahella marinimesophila</name>
    <dbReference type="NCBI Taxonomy" id="1054972"/>
    <lineage>
        <taxon>Bacteria</taxon>
        <taxon>Pseudomonadati</taxon>
        <taxon>Pseudomonadota</taxon>
        <taxon>Gammaproteobacteria</taxon>
        <taxon>Oceanospirillales</taxon>
        <taxon>Hahellaceae</taxon>
        <taxon>Allohahella</taxon>
    </lineage>
</organism>
<dbReference type="EMBL" id="BAABBO010000007">
    <property type="protein sequence ID" value="GAA3958737.1"/>
    <property type="molecule type" value="Genomic_DNA"/>
</dbReference>
<dbReference type="Pfam" id="PF00990">
    <property type="entry name" value="GGDEF"/>
    <property type="match status" value="1"/>
</dbReference>
<dbReference type="InterPro" id="IPR052155">
    <property type="entry name" value="Biofilm_reg_signaling"/>
</dbReference>
<name>A0ABP7P2R2_9GAMM</name>
<accession>A0ABP7P2R2</accession>
<comment type="caution">
    <text evidence="11">The sequence shown here is derived from an EMBL/GenBank/DDBJ whole genome shotgun (WGS) entry which is preliminary data.</text>
</comment>
<feature type="transmembrane region" description="Helical" evidence="5">
    <location>
        <begin position="351"/>
        <end position="372"/>
    </location>
</feature>
<feature type="transmembrane region" description="Helical" evidence="5">
    <location>
        <begin position="24"/>
        <end position="46"/>
    </location>
</feature>